<reference evidence="1" key="1">
    <citation type="submission" date="2021-01" db="EMBL/GenBank/DDBJ databases">
        <title>Phytophthora aleatoria, a newly-described species from Pinus radiata is distinct from Phytophthora cactorum isolates based on comparative genomics.</title>
        <authorList>
            <person name="Mcdougal R."/>
            <person name="Panda P."/>
            <person name="Williams N."/>
            <person name="Studholme D.J."/>
        </authorList>
    </citation>
    <scope>NUCLEOTIDE SEQUENCE</scope>
    <source>
        <strain evidence="1">NZFS 3830</strain>
    </source>
</reference>
<accession>A0A8T1TUS0</accession>
<evidence type="ECO:0000313" key="1">
    <source>
        <dbReference type="EMBL" id="KAG6947116.1"/>
    </source>
</evidence>
<organism evidence="1 2">
    <name type="scientific">Phytophthora cactorum</name>
    <dbReference type="NCBI Taxonomy" id="29920"/>
    <lineage>
        <taxon>Eukaryota</taxon>
        <taxon>Sar</taxon>
        <taxon>Stramenopiles</taxon>
        <taxon>Oomycota</taxon>
        <taxon>Peronosporomycetes</taxon>
        <taxon>Peronosporales</taxon>
        <taxon>Peronosporaceae</taxon>
        <taxon>Phytophthora</taxon>
    </lineage>
</organism>
<sequence length="73" mass="8048">MLRLRSGRVRPHPLVVEDAAIQIAALAELEPAKPATSNDPNRLSPSGDTTVIPWVSVVRYRCHQSRPALRGRP</sequence>
<gene>
    <name evidence="1" type="ORF">JG687_00016322</name>
</gene>
<comment type="caution">
    <text evidence="1">The sequence shown here is derived from an EMBL/GenBank/DDBJ whole genome shotgun (WGS) entry which is preliminary data.</text>
</comment>
<dbReference type="AlphaFoldDB" id="A0A8T1TUS0"/>
<dbReference type="EMBL" id="JAENGZ010001619">
    <property type="protein sequence ID" value="KAG6947116.1"/>
    <property type="molecule type" value="Genomic_DNA"/>
</dbReference>
<dbReference type="Proteomes" id="UP000688947">
    <property type="component" value="Unassembled WGS sequence"/>
</dbReference>
<evidence type="ECO:0000313" key="2">
    <source>
        <dbReference type="Proteomes" id="UP000688947"/>
    </source>
</evidence>
<protein>
    <submittedName>
        <fullName evidence="1">Uncharacterized protein</fullName>
    </submittedName>
</protein>
<proteinExistence type="predicted"/>
<name>A0A8T1TUS0_9STRA</name>